<dbReference type="Proteomes" id="UP000224567">
    <property type="component" value="Unassembled WGS sequence"/>
</dbReference>
<dbReference type="OrthoDB" id="1306056at2759"/>
<name>A0A2G2X9Q4_CAPBA</name>
<reference evidence="2" key="2">
    <citation type="journal article" date="2017" name="J. Anim. Genet.">
        <title>Multiple reference genome sequences of hot pepper reveal the massive evolution of plant disease resistance genes by retroduplication.</title>
        <authorList>
            <person name="Kim S."/>
            <person name="Park J."/>
            <person name="Yeom S.-I."/>
            <person name="Kim Y.-M."/>
            <person name="Seo E."/>
            <person name="Kim K.-T."/>
            <person name="Kim M.-S."/>
            <person name="Lee J.M."/>
            <person name="Cheong K."/>
            <person name="Shin H.-S."/>
            <person name="Kim S.-B."/>
            <person name="Han K."/>
            <person name="Lee J."/>
            <person name="Park M."/>
            <person name="Lee H.-A."/>
            <person name="Lee H.-Y."/>
            <person name="Lee Y."/>
            <person name="Oh S."/>
            <person name="Lee J.H."/>
            <person name="Choi E."/>
            <person name="Choi E."/>
            <person name="Lee S.E."/>
            <person name="Jeon J."/>
            <person name="Kim H."/>
            <person name="Choi G."/>
            <person name="Song H."/>
            <person name="Lee J."/>
            <person name="Lee S.-C."/>
            <person name="Kwon J.-K."/>
            <person name="Lee H.-Y."/>
            <person name="Koo N."/>
            <person name="Hong Y."/>
            <person name="Kim R.W."/>
            <person name="Kang W.-H."/>
            <person name="Huh J.H."/>
            <person name="Kang B.-C."/>
            <person name="Yang T.-J."/>
            <person name="Lee Y.-H."/>
            <person name="Bennetzen J.L."/>
            <person name="Choi D."/>
        </authorList>
    </citation>
    <scope>NUCLEOTIDE SEQUENCE [LARGE SCALE GENOMIC DNA]</scope>
    <source>
        <strain evidence="2">cv. PBC81</strain>
    </source>
</reference>
<dbReference type="AlphaFoldDB" id="A0A2G2X9Q4"/>
<sequence length="138" mass="15466">MVLNLAIKMKVTQLAVATDFKKLAMTLNEYGITERDTDEINLISIYRDLVEQMRNPPVHHEKWSMNVIADMLAKEGTIPIATCESQCKETGDICLPHKGTSVKRFLNHTTSCPVNSRAMNSDSMVERAIQVALKTSTK</sequence>
<evidence type="ECO:0000313" key="1">
    <source>
        <dbReference type="EMBL" id="PHT54081.1"/>
    </source>
</evidence>
<proteinExistence type="predicted"/>
<reference evidence="1 2" key="1">
    <citation type="journal article" date="2017" name="Genome Biol.">
        <title>New reference genome sequences of hot pepper reveal the massive evolution of plant disease-resistance genes by retroduplication.</title>
        <authorList>
            <person name="Kim S."/>
            <person name="Park J."/>
            <person name="Yeom S.I."/>
            <person name="Kim Y.M."/>
            <person name="Seo E."/>
            <person name="Kim K.T."/>
            <person name="Kim M.S."/>
            <person name="Lee J.M."/>
            <person name="Cheong K."/>
            <person name="Shin H.S."/>
            <person name="Kim S.B."/>
            <person name="Han K."/>
            <person name="Lee J."/>
            <person name="Park M."/>
            <person name="Lee H.A."/>
            <person name="Lee H.Y."/>
            <person name="Lee Y."/>
            <person name="Oh S."/>
            <person name="Lee J.H."/>
            <person name="Choi E."/>
            <person name="Choi E."/>
            <person name="Lee S.E."/>
            <person name="Jeon J."/>
            <person name="Kim H."/>
            <person name="Choi G."/>
            <person name="Song H."/>
            <person name="Lee J."/>
            <person name="Lee S.C."/>
            <person name="Kwon J.K."/>
            <person name="Lee H.Y."/>
            <person name="Koo N."/>
            <person name="Hong Y."/>
            <person name="Kim R.W."/>
            <person name="Kang W.H."/>
            <person name="Huh J.H."/>
            <person name="Kang B.C."/>
            <person name="Yang T.J."/>
            <person name="Lee Y.H."/>
            <person name="Bennetzen J.L."/>
            <person name="Choi D."/>
        </authorList>
    </citation>
    <scope>NUCLEOTIDE SEQUENCE [LARGE SCALE GENOMIC DNA]</scope>
    <source>
        <strain evidence="2">cv. PBC81</strain>
    </source>
</reference>
<accession>A0A2G2X9Q4</accession>
<dbReference type="EMBL" id="MLFT02000003">
    <property type="protein sequence ID" value="PHT54081.1"/>
    <property type="molecule type" value="Genomic_DNA"/>
</dbReference>
<organism evidence="1 2">
    <name type="scientific">Capsicum baccatum</name>
    <name type="common">Peruvian pepper</name>
    <dbReference type="NCBI Taxonomy" id="33114"/>
    <lineage>
        <taxon>Eukaryota</taxon>
        <taxon>Viridiplantae</taxon>
        <taxon>Streptophyta</taxon>
        <taxon>Embryophyta</taxon>
        <taxon>Tracheophyta</taxon>
        <taxon>Spermatophyta</taxon>
        <taxon>Magnoliopsida</taxon>
        <taxon>eudicotyledons</taxon>
        <taxon>Gunneridae</taxon>
        <taxon>Pentapetalae</taxon>
        <taxon>asterids</taxon>
        <taxon>lamiids</taxon>
        <taxon>Solanales</taxon>
        <taxon>Solanaceae</taxon>
        <taxon>Solanoideae</taxon>
        <taxon>Capsiceae</taxon>
        <taxon>Capsicum</taxon>
    </lineage>
</organism>
<gene>
    <name evidence="1" type="ORF">CQW23_08543</name>
</gene>
<keyword evidence="2" id="KW-1185">Reference proteome</keyword>
<comment type="caution">
    <text evidence="1">The sequence shown here is derived from an EMBL/GenBank/DDBJ whole genome shotgun (WGS) entry which is preliminary data.</text>
</comment>
<protein>
    <submittedName>
        <fullName evidence="1">Uncharacterized protein</fullName>
    </submittedName>
</protein>
<evidence type="ECO:0000313" key="2">
    <source>
        <dbReference type="Proteomes" id="UP000224567"/>
    </source>
</evidence>